<reference evidence="1 2" key="1">
    <citation type="submission" date="2019-07" db="EMBL/GenBank/DDBJ databases">
        <title>Genomic Encyclopedia of Type Strains, Phase III (KMG-III): the genomes of soil and plant-associated and newly described type strains.</title>
        <authorList>
            <person name="Whitman W."/>
        </authorList>
    </citation>
    <scope>NUCLEOTIDE SEQUENCE [LARGE SCALE GENOMIC DNA]</scope>
    <source>
        <strain evidence="1 2">BL24</strain>
    </source>
</reference>
<keyword evidence="2" id="KW-1185">Reference proteome</keyword>
<accession>A0A5S5C1H4</accession>
<name>A0A5S5C1H4_9BACL</name>
<dbReference type="EMBL" id="VNHS01000007">
    <property type="protein sequence ID" value="TYP73285.1"/>
    <property type="molecule type" value="Genomic_DNA"/>
</dbReference>
<protein>
    <submittedName>
        <fullName evidence="1">Uncharacterized protein</fullName>
    </submittedName>
</protein>
<dbReference type="AlphaFoldDB" id="A0A5S5C1H4"/>
<sequence>MTSIAGIKAGQYGGQGSWRSAVYGRFGSWMCEENAAGRLYIEEGGTLLLYYGNDKTELIDQIEKEWIYNGQTVSGRPSAHTPFKLTVRKSNPAIGGLLASGITVTIDGKKKVTDAKGVTAWNGLAPGVHVVTMTGYRNGTVPAAAKRLYYLTVSAPERASFQDRAQVADWATDGMSNALWHGLIQGVSAQSSILAPKKRWRAQNSR</sequence>
<proteinExistence type="predicted"/>
<evidence type="ECO:0000313" key="2">
    <source>
        <dbReference type="Proteomes" id="UP000323257"/>
    </source>
</evidence>
<organism evidence="1 2">
    <name type="scientific">Paenibacillus methanolicus</name>
    <dbReference type="NCBI Taxonomy" id="582686"/>
    <lineage>
        <taxon>Bacteria</taxon>
        <taxon>Bacillati</taxon>
        <taxon>Bacillota</taxon>
        <taxon>Bacilli</taxon>
        <taxon>Bacillales</taxon>
        <taxon>Paenibacillaceae</taxon>
        <taxon>Paenibacillus</taxon>
    </lineage>
</organism>
<evidence type="ECO:0000313" key="1">
    <source>
        <dbReference type="EMBL" id="TYP73285.1"/>
    </source>
</evidence>
<dbReference type="Proteomes" id="UP000323257">
    <property type="component" value="Unassembled WGS sequence"/>
</dbReference>
<gene>
    <name evidence="1" type="ORF">BCM02_107269</name>
</gene>
<comment type="caution">
    <text evidence="1">The sequence shown here is derived from an EMBL/GenBank/DDBJ whole genome shotgun (WGS) entry which is preliminary data.</text>
</comment>